<accession>I4CDF4</accession>
<evidence type="ECO:0000259" key="2">
    <source>
        <dbReference type="Pfam" id="PF04028"/>
    </source>
</evidence>
<protein>
    <recommendedName>
        <fullName evidence="2">DUF374 domain-containing protein</fullName>
    </recommendedName>
</protein>
<proteinExistence type="predicted"/>
<feature type="transmembrane region" description="Helical" evidence="1">
    <location>
        <begin position="20"/>
        <end position="39"/>
    </location>
</feature>
<sequence>MRSEVSEESKPKKKEKGEQLWFKLILFFVPRLVSLYFRIVDLTSKKLFLNREYEEQICKKQPFTCACFHGTMLFPVYYCRRYPGVVMVSQSWDGEIIDRSIRRMGYDTVRGSSSRGGKEALAEMIDQIKDRNYCSGLAVDAPRGPSRKVKMGIVIVGKETGQPVVPMVSWATRQVQFKSWDSMILPLPFSTIVMAFGKPTIVPQGLTNDDYERLRQEIESNMLDASELVENKVRELQSGARS</sequence>
<dbReference type="EMBL" id="CP003360">
    <property type="protein sequence ID" value="AFM27595.1"/>
    <property type="molecule type" value="Genomic_DNA"/>
</dbReference>
<dbReference type="InterPro" id="IPR007172">
    <property type="entry name" value="DUF374"/>
</dbReference>
<dbReference type="AlphaFoldDB" id="I4CDF4"/>
<feature type="domain" description="DUF374" evidence="2">
    <location>
        <begin position="77"/>
        <end position="145"/>
    </location>
</feature>
<organism evidence="3 4">
    <name type="scientific">Desulfomonile tiedjei (strain ATCC 49306 / DSM 6799 / DCB-1)</name>
    <dbReference type="NCBI Taxonomy" id="706587"/>
    <lineage>
        <taxon>Bacteria</taxon>
        <taxon>Pseudomonadati</taxon>
        <taxon>Thermodesulfobacteriota</taxon>
        <taxon>Desulfomonilia</taxon>
        <taxon>Desulfomonilales</taxon>
        <taxon>Desulfomonilaceae</taxon>
        <taxon>Desulfomonile</taxon>
    </lineage>
</organism>
<keyword evidence="4" id="KW-1185">Reference proteome</keyword>
<evidence type="ECO:0000313" key="3">
    <source>
        <dbReference type="EMBL" id="AFM27595.1"/>
    </source>
</evidence>
<keyword evidence="1" id="KW-0812">Transmembrane</keyword>
<dbReference type="KEGG" id="dti:Desti_4983"/>
<dbReference type="STRING" id="706587.Desti_4983"/>
<name>I4CDF4_DESTA</name>
<dbReference type="CDD" id="cd07983">
    <property type="entry name" value="LPLAT_DUF374-like"/>
    <property type="match status" value="1"/>
</dbReference>
<keyword evidence="1" id="KW-0472">Membrane</keyword>
<dbReference type="Pfam" id="PF04028">
    <property type="entry name" value="DUF374"/>
    <property type="match status" value="1"/>
</dbReference>
<keyword evidence="1" id="KW-1133">Transmembrane helix</keyword>
<dbReference type="PATRIC" id="fig|706587.4.peg.5643"/>
<dbReference type="HOGENOM" id="CLU_086327_1_0_7"/>
<reference evidence="4" key="1">
    <citation type="submission" date="2012-06" db="EMBL/GenBank/DDBJ databases">
        <title>Complete sequence of chromosome of Desulfomonile tiedjei DSM 6799.</title>
        <authorList>
            <person name="Lucas S."/>
            <person name="Copeland A."/>
            <person name="Lapidus A."/>
            <person name="Glavina del Rio T."/>
            <person name="Dalin E."/>
            <person name="Tice H."/>
            <person name="Bruce D."/>
            <person name="Goodwin L."/>
            <person name="Pitluck S."/>
            <person name="Peters L."/>
            <person name="Ovchinnikova G."/>
            <person name="Zeytun A."/>
            <person name="Lu M."/>
            <person name="Kyrpides N."/>
            <person name="Mavromatis K."/>
            <person name="Ivanova N."/>
            <person name="Brettin T."/>
            <person name="Detter J.C."/>
            <person name="Han C."/>
            <person name="Larimer F."/>
            <person name="Land M."/>
            <person name="Hauser L."/>
            <person name="Markowitz V."/>
            <person name="Cheng J.-F."/>
            <person name="Hugenholtz P."/>
            <person name="Woyke T."/>
            <person name="Wu D."/>
            <person name="Spring S."/>
            <person name="Schroeder M."/>
            <person name="Brambilla E."/>
            <person name="Klenk H.-P."/>
            <person name="Eisen J.A."/>
        </authorList>
    </citation>
    <scope>NUCLEOTIDE SEQUENCE [LARGE SCALE GENOMIC DNA]</scope>
    <source>
        <strain evidence="4">ATCC 49306 / DSM 6799 / DCB-1</strain>
    </source>
</reference>
<gene>
    <name evidence="3" type="ordered locus">Desti_4983</name>
</gene>
<dbReference type="Proteomes" id="UP000006055">
    <property type="component" value="Chromosome"/>
</dbReference>
<evidence type="ECO:0000313" key="4">
    <source>
        <dbReference type="Proteomes" id="UP000006055"/>
    </source>
</evidence>
<evidence type="ECO:0000256" key="1">
    <source>
        <dbReference type="SAM" id="Phobius"/>
    </source>
</evidence>
<dbReference type="eggNOG" id="COG2121">
    <property type="taxonomic scope" value="Bacteria"/>
</dbReference>